<sequence>MALPLAVLWSTWKHRNECLFKAIQPNLEELCDQVKLCIRNGGGVCFDAIGSILWVTLFLVMLVCFGLLLVVYYVGDLSMIAAGVVSQACFDLVCSAVDMCLDSSIIGKVLKSNCGRRNGGGDAIAVAGCKGRNIMVTPFASSVDARTDQREYWQVIMKDQPMPEAIEGLISHQGLVSSPLSDKKIDCHTTTEVVANNNQLVNDSAEKKAFVKGFEPRLSHDNEVNLKGKSFVSTYEH</sequence>
<dbReference type="PANTHER" id="PTHR33731:SF2">
    <property type="entry name" value="ORGAN-SPECIFIC PROTEIN S2-LIKE"/>
    <property type="match status" value="1"/>
</dbReference>
<proteinExistence type="predicted"/>
<evidence type="ECO:0000313" key="3">
    <source>
        <dbReference type="Proteomes" id="UP000306102"/>
    </source>
</evidence>
<comment type="caution">
    <text evidence="2">The sequence shown here is derived from an EMBL/GenBank/DDBJ whole genome shotgun (WGS) entry which is preliminary data.</text>
</comment>
<evidence type="ECO:0000313" key="2">
    <source>
        <dbReference type="EMBL" id="THG13552.1"/>
    </source>
</evidence>
<name>A0A4S4EBH0_CAMSN</name>
<accession>A0A4S4EBH0</accession>
<evidence type="ECO:0000256" key="1">
    <source>
        <dbReference type="SAM" id="Phobius"/>
    </source>
</evidence>
<reference evidence="2 3" key="1">
    <citation type="journal article" date="2018" name="Proc. Natl. Acad. Sci. U.S.A.">
        <title>Draft genome sequence of Camellia sinensis var. sinensis provides insights into the evolution of the tea genome and tea quality.</title>
        <authorList>
            <person name="Wei C."/>
            <person name="Yang H."/>
            <person name="Wang S."/>
            <person name="Zhao J."/>
            <person name="Liu C."/>
            <person name="Gao L."/>
            <person name="Xia E."/>
            <person name="Lu Y."/>
            <person name="Tai Y."/>
            <person name="She G."/>
            <person name="Sun J."/>
            <person name="Cao H."/>
            <person name="Tong W."/>
            <person name="Gao Q."/>
            <person name="Li Y."/>
            <person name="Deng W."/>
            <person name="Jiang X."/>
            <person name="Wang W."/>
            <person name="Chen Q."/>
            <person name="Zhang S."/>
            <person name="Li H."/>
            <person name="Wu J."/>
            <person name="Wang P."/>
            <person name="Li P."/>
            <person name="Shi C."/>
            <person name="Zheng F."/>
            <person name="Jian J."/>
            <person name="Huang B."/>
            <person name="Shan D."/>
            <person name="Shi M."/>
            <person name="Fang C."/>
            <person name="Yue Y."/>
            <person name="Li F."/>
            <person name="Li D."/>
            <person name="Wei S."/>
            <person name="Han B."/>
            <person name="Jiang C."/>
            <person name="Yin Y."/>
            <person name="Xia T."/>
            <person name="Zhang Z."/>
            <person name="Bennetzen J.L."/>
            <person name="Zhao S."/>
            <person name="Wan X."/>
        </authorList>
    </citation>
    <scope>NUCLEOTIDE SEQUENCE [LARGE SCALE GENOMIC DNA]</scope>
    <source>
        <strain evidence="3">cv. Shuchazao</strain>
        <tissue evidence="2">Leaf</tissue>
    </source>
</reference>
<keyword evidence="1" id="KW-0812">Transmembrane</keyword>
<dbReference type="Proteomes" id="UP000306102">
    <property type="component" value="Unassembled WGS sequence"/>
</dbReference>
<dbReference type="Pfam" id="PF10950">
    <property type="entry name" value="Organ_specific"/>
    <property type="match status" value="1"/>
</dbReference>
<dbReference type="InterPro" id="IPR024489">
    <property type="entry name" value="Organ_specific_prot"/>
</dbReference>
<keyword evidence="1" id="KW-1133">Transmembrane helix</keyword>
<dbReference type="PANTHER" id="PTHR33731">
    <property type="entry name" value="PROTEIN, PUTATIVE-RELATED"/>
    <property type="match status" value="1"/>
</dbReference>
<feature type="transmembrane region" description="Helical" evidence="1">
    <location>
        <begin position="52"/>
        <end position="74"/>
    </location>
</feature>
<dbReference type="AlphaFoldDB" id="A0A4S4EBH0"/>
<protein>
    <submittedName>
        <fullName evidence="2">Uncharacterized protein</fullName>
    </submittedName>
</protein>
<dbReference type="EMBL" id="SDRB02005840">
    <property type="protein sequence ID" value="THG13552.1"/>
    <property type="molecule type" value="Genomic_DNA"/>
</dbReference>
<organism evidence="2 3">
    <name type="scientific">Camellia sinensis var. sinensis</name>
    <name type="common">China tea</name>
    <dbReference type="NCBI Taxonomy" id="542762"/>
    <lineage>
        <taxon>Eukaryota</taxon>
        <taxon>Viridiplantae</taxon>
        <taxon>Streptophyta</taxon>
        <taxon>Embryophyta</taxon>
        <taxon>Tracheophyta</taxon>
        <taxon>Spermatophyta</taxon>
        <taxon>Magnoliopsida</taxon>
        <taxon>eudicotyledons</taxon>
        <taxon>Gunneridae</taxon>
        <taxon>Pentapetalae</taxon>
        <taxon>asterids</taxon>
        <taxon>Ericales</taxon>
        <taxon>Theaceae</taxon>
        <taxon>Camellia</taxon>
    </lineage>
</organism>
<keyword evidence="1" id="KW-0472">Membrane</keyword>
<keyword evidence="3" id="KW-1185">Reference proteome</keyword>
<gene>
    <name evidence="2" type="ORF">TEA_023909</name>
</gene>